<sequence>MSKTVPGVVVVGSLHYDIMVAAPHRPAAGETVQGNRWYPKFGGKGGNQAVAAARAGVPVRMLGAVGDDAFGAFLRENLRQGGVDDAHVATLPGHASGMSVAISDATGDYGAVIVSGTNLEIDPARLEDDDLWAGVAMLVLQNEVTEQMNLAATQAARARGVQVCLNAAPYRPLSPDLAAAIDVLVVNALEAESLSGVAVGGIRGAADAAHKLSQTFPMAVVTAGGDGVAVAEHDGESFTLPAEKVTLVSTHGAGDVFTGALAAALVSGVSLAEAARTANWTAARHVAGLS</sequence>
<keyword evidence="7 12" id="KW-0418">Kinase</keyword>
<keyword evidence="4 12" id="KW-0808">Transferase</keyword>
<evidence type="ECO:0000256" key="4">
    <source>
        <dbReference type="ARBA" id="ARBA00022679"/>
    </source>
</evidence>
<dbReference type="GO" id="GO:0005829">
    <property type="term" value="C:cytosol"/>
    <property type="evidence" value="ECO:0007669"/>
    <property type="project" value="TreeGrafter"/>
</dbReference>
<dbReference type="PRINTS" id="PR00990">
    <property type="entry name" value="RIBOKINASE"/>
</dbReference>
<evidence type="ECO:0000256" key="12">
    <source>
        <dbReference type="RuleBase" id="RU003704"/>
    </source>
</evidence>
<keyword evidence="8" id="KW-0067">ATP-binding</keyword>
<evidence type="ECO:0000256" key="10">
    <source>
        <dbReference type="ARBA" id="ARBA00022958"/>
    </source>
</evidence>
<evidence type="ECO:0000256" key="1">
    <source>
        <dbReference type="ARBA" id="ARBA00010688"/>
    </source>
</evidence>
<dbReference type="GO" id="GO:0004747">
    <property type="term" value="F:ribokinase activity"/>
    <property type="evidence" value="ECO:0007669"/>
    <property type="project" value="UniProtKB-EC"/>
</dbReference>
<dbReference type="Proteomes" id="UP000019666">
    <property type="component" value="Unassembled WGS sequence"/>
</dbReference>
<dbReference type="InterPro" id="IPR002139">
    <property type="entry name" value="Ribo/fructo_kinase"/>
</dbReference>
<dbReference type="PROSITE" id="PS00584">
    <property type="entry name" value="PFKB_KINASES_2"/>
    <property type="match status" value="1"/>
</dbReference>
<dbReference type="RefSeq" id="WP_037281932.1">
    <property type="nucleotide sequence ID" value="NZ_KK088596.1"/>
</dbReference>
<keyword evidence="6" id="KW-0547">Nucleotide-binding</keyword>
<dbReference type="Gene3D" id="3.40.1190.20">
    <property type="match status" value="1"/>
</dbReference>
<dbReference type="InterPro" id="IPR011877">
    <property type="entry name" value="Ribokinase"/>
</dbReference>
<comment type="similarity">
    <text evidence="1 12">Belongs to the carbohydrate kinase PfkB family.</text>
</comment>
<feature type="domain" description="Carbohydrate kinase PfkB" evidence="13">
    <location>
        <begin position="8"/>
        <end position="283"/>
    </location>
</feature>
<keyword evidence="5" id="KW-0479">Metal-binding</keyword>
<evidence type="ECO:0000313" key="14">
    <source>
        <dbReference type="EMBL" id="EYD74843.1"/>
    </source>
</evidence>
<evidence type="ECO:0000256" key="3">
    <source>
        <dbReference type="ARBA" id="ARBA00016943"/>
    </source>
</evidence>
<evidence type="ECO:0000259" key="13">
    <source>
        <dbReference type="Pfam" id="PF00294"/>
    </source>
</evidence>
<dbReference type="STRING" id="442562.Rumeso_03610"/>
<organism evidence="14 15">
    <name type="scientific">Rubellimicrobium mesophilum DSM 19309</name>
    <dbReference type="NCBI Taxonomy" id="442562"/>
    <lineage>
        <taxon>Bacteria</taxon>
        <taxon>Pseudomonadati</taxon>
        <taxon>Pseudomonadota</taxon>
        <taxon>Alphaproteobacteria</taxon>
        <taxon>Rhodobacterales</taxon>
        <taxon>Roseobacteraceae</taxon>
        <taxon>Rubellimicrobium</taxon>
    </lineage>
</organism>
<evidence type="ECO:0000256" key="9">
    <source>
        <dbReference type="ARBA" id="ARBA00022842"/>
    </source>
</evidence>
<dbReference type="Pfam" id="PF00294">
    <property type="entry name" value="PfkB"/>
    <property type="match status" value="1"/>
</dbReference>
<protein>
    <recommendedName>
        <fullName evidence="3">Ribokinase</fullName>
        <ecNumber evidence="2">2.7.1.15</ecNumber>
    </recommendedName>
</protein>
<keyword evidence="15" id="KW-1185">Reference proteome</keyword>
<evidence type="ECO:0000313" key="15">
    <source>
        <dbReference type="Proteomes" id="UP000019666"/>
    </source>
</evidence>
<reference evidence="14 15" key="1">
    <citation type="submission" date="2013-02" db="EMBL/GenBank/DDBJ databases">
        <authorList>
            <person name="Fiebig A."/>
            <person name="Goeker M."/>
            <person name="Klenk H.-P.P."/>
        </authorList>
    </citation>
    <scope>NUCLEOTIDE SEQUENCE [LARGE SCALE GENOMIC DNA]</scope>
    <source>
        <strain evidence="14 15">DSM 19309</strain>
    </source>
</reference>
<dbReference type="InterPro" id="IPR029056">
    <property type="entry name" value="Ribokinase-like"/>
</dbReference>
<dbReference type="GO" id="GO:0005524">
    <property type="term" value="F:ATP binding"/>
    <property type="evidence" value="ECO:0007669"/>
    <property type="project" value="UniProtKB-KW"/>
</dbReference>
<dbReference type="PANTHER" id="PTHR10584:SF166">
    <property type="entry name" value="RIBOKINASE"/>
    <property type="match status" value="1"/>
</dbReference>
<evidence type="ECO:0000256" key="11">
    <source>
        <dbReference type="ARBA" id="ARBA00023277"/>
    </source>
</evidence>
<dbReference type="SUPFAM" id="SSF53613">
    <property type="entry name" value="Ribokinase-like"/>
    <property type="match status" value="1"/>
</dbReference>
<proteinExistence type="inferred from homology"/>
<accession>A0A017HKZ2</accession>
<dbReference type="InterPro" id="IPR011611">
    <property type="entry name" value="PfkB_dom"/>
</dbReference>
<dbReference type="HOGENOM" id="CLU_027634_2_1_5"/>
<dbReference type="PATRIC" id="fig|442562.3.peg.3555"/>
<keyword evidence="9" id="KW-0460">Magnesium</keyword>
<dbReference type="PANTHER" id="PTHR10584">
    <property type="entry name" value="SUGAR KINASE"/>
    <property type="match status" value="1"/>
</dbReference>
<name>A0A017HKZ2_9RHOB</name>
<evidence type="ECO:0000256" key="6">
    <source>
        <dbReference type="ARBA" id="ARBA00022741"/>
    </source>
</evidence>
<keyword evidence="11" id="KW-0119">Carbohydrate metabolism</keyword>
<dbReference type="AlphaFoldDB" id="A0A017HKZ2"/>
<keyword evidence="10" id="KW-0630">Potassium</keyword>
<dbReference type="GO" id="GO:0006014">
    <property type="term" value="P:D-ribose metabolic process"/>
    <property type="evidence" value="ECO:0007669"/>
    <property type="project" value="InterPro"/>
</dbReference>
<gene>
    <name evidence="14" type="ORF">Rumeso_03610</name>
</gene>
<comment type="caution">
    <text evidence="14">The sequence shown here is derived from an EMBL/GenBank/DDBJ whole genome shotgun (WGS) entry which is preliminary data.</text>
</comment>
<evidence type="ECO:0000256" key="5">
    <source>
        <dbReference type="ARBA" id="ARBA00022723"/>
    </source>
</evidence>
<dbReference type="EMBL" id="AOSK01000103">
    <property type="protein sequence ID" value="EYD74843.1"/>
    <property type="molecule type" value="Genomic_DNA"/>
</dbReference>
<dbReference type="InterPro" id="IPR002173">
    <property type="entry name" value="Carboh/pur_kinase_PfkB_CS"/>
</dbReference>
<evidence type="ECO:0000256" key="8">
    <source>
        <dbReference type="ARBA" id="ARBA00022840"/>
    </source>
</evidence>
<dbReference type="EC" id="2.7.1.15" evidence="2"/>
<evidence type="ECO:0000256" key="2">
    <source>
        <dbReference type="ARBA" id="ARBA00012035"/>
    </source>
</evidence>
<dbReference type="CDD" id="cd01174">
    <property type="entry name" value="ribokinase"/>
    <property type="match status" value="1"/>
</dbReference>
<dbReference type="GO" id="GO:0046872">
    <property type="term" value="F:metal ion binding"/>
    <property type="evidence" value="ECO:0007669"/>
    <property type="project" value="UniProtKB-KW"/>
</dbReference>
<evidence type="ECO:0000256" key="7">
    <source>
        <dbReference type="ARBA" id="ARBA00022777"/>
    </source>
</evidence>